<accession>B0X8M4</accession>
<dbReference type="VEuPathDB" id="VectorBase:CPIJ015458"/>
<dbReference type="KEGG" id="cqu:CpipJ_CPIJ015458"/>
<dbReference type="InParanoid" id="B0X8M4"/>
<reference evidence="2" key="2">
    <citation type="submission" date="2021-02" db="UniProtKB">
        <authorList>
            <consortium name="EnsemblMetazoa"/>
        </authorList>
    </citation>
    <scope>IDENTIFICATION</scope>
    <source>
        <strain evidence="2">JHB</strain>
    </source>
</reference>
<organism>
    <name type="scientific">Culex quinquefasciatus</name>
    <name type="common">Southern house mosquito</name>
    <name type="synonym">Culex pungens</name>
    <dbReference type="NCBI Taxonomy" id="7176"/>
    <lineage>
        <taxon>Eukaryota</taxon>
        <taxon>Metazoa</taxon>
        <taxon>Ecdysozoa</taxon>
        <taxon>Arthropoda</taxon>
        <taxon>Hexapoda</taxon>
        <taxon>Insecta</taxon>
        <taxon>Pterygota</taxon>
        <taxon>Neoptera</taxon>
        <taxon>Endopterygota</taxon>
        <taxon>Diptera</taxon>
        <taxon>Nematocera</taxon>
        <taxon>Culicoidea</taxon>
        <taxon>Culicidae</taxon>
        <taxon>Culicinae</taxon>
        <taxon>Culicini</taxon>
        <taxon>Culex</taxon>
        <taxon>Culex</taxon>
    </lineage>
</organism>
<evidence type="ECO:0000313" key="2">
    <source>
        <dbReference type="EnsemblMetazoa" id="CPIJ015458-PA"/>
    </source>
</evidence>
<dbReference type="EnsemblMetazoa" id="CPIJ015458-RA">
    <property type="protein sequence ID" value="CPIJ015458-PA"/>
    <property type="gene ID" value="CPIJ015458"/>
</dbReference>
<sequence>MVKWWTLFCRRNPSTGGWISEYCFTGGIRPPVDGFQGIVLQEESVHRWTDCLAKLTRGTCPPVEGFRGIVLQEKSIHRWPDFWTLFCRRNPSTGGWISGHCFAGGIRSPVDGFQGFVLQEDGFLGVVLQEDSVHRWTDCLAKLTKGTDPPVAGFLGIVLQEDAVHPHSGRRAQGSFAGWWLLSKCALEGLVGGVGVVKRPPNPCGVFLSLVVAALQQLHLDIWTFWTFGHFGHLDIWTFGRLDIWTFDIWTFGHLVVWTFGHLTFGHLDIWTFGHLDIWTFGHFGHLDIWTFGHLDIWTFGHSDI</sequence>
<evidence type="ECO:0000313" key="3">
    <source>
        <dbReference type="Proteomes" id="UP000002320"/>
    </source>
</evidence>
<reference evidence="1" key="1">
    <citation type="submission" date="2007-03" db="EMBL/GenBank/DDBJ databases">
        <title>Annotation of Culex pipiens quinquefasciatus.</title>
        <authorList>
            <consortium name="The Broad Institute Genome Sequencing Platform"/>
            <person name="Atkinson P.W."/>
            <person name="Hemingway J."/>
            <person name="Christensen B.M."/>
            <person name="Higgs S."/>
            <person name="Kodira C."/>
            <person name="Hannick L."/>
            <person name="Megy K."/>
            <person name="O'Leary S."/>
            <person name="Pearson M."/>
            <person name="Haas B.J."/>
            <person name="Mauceli E."/>
            <person name="Wortman J.R."/>
            <person name="Lee N.H."/>
            <person name="Guigo R."/>
            <person name="Stanke M."/>
            <person name="Alvarado L."/>
            <person name="Amedeo P."/>
            <person name="Antoine C.H."/>
            <person name="Arensburger P."/>
            <person name="Bidwell S.L."/>
            <person name="Crawford M."/>
            <person name="Camaro F."/>
            <person name="Devon K."/>
            <person name="Engels R."/>
            <person name="Hammond M."/>
            <person name="Howarth C."/>
            <person name="Koehrsen M."/>
            <person name="Lawson D."/>
            <person name="Montgomery P."/>
            <person name="Nene V."/>
            <person name="Nusbaum C."/>
            <person name="Puiu D."/>
            <person name="Romero-Severson J."/>
            <person name="Severson D.W."/>
            <person name="Shumway M."/>
            <person name="Sisk P."/>
            <person name="Stolte C."/>
            <person name="Zeng Q."/>
            <person name="Eisenstadt E."/>
            <person name="Fraser-Liggett C."/>
            <person name="Strausberg R."/>
            <person name="Galagan J."/>
            <person name="Birren B."/>
            <person name="Collins F.H."/>
        </authorList>
    </citation>
    <scope>NUCLEOTIDE SEQUENCE [LARGE SCALE GENOMIC DNA]</scope>
    <source>
        <strain evidence="1">JHB</strain>
    </source>
</reference>
<gene>
    <name evidence="2" type="primary">6049193</name>
    <name evidence="1" type="ORF">CpipJ_CPIJ015458</name>
</gene>
<evidence type="ECO:0000313" key="1">
    <source>
        <dbReference type="EMBL" id="EDS42616.1"/>
    </source>
</evidence>
<keyword evidence="3" id="KW-1185">Reference proteome</keyword>
<dbReference type="AlphaFoldDB" id="B0X8M4"/>
<name>B0X8M4_CULQU</name>
<dbReference type="EMBL" id="DS232493">
    <property type="protein sequence ID" value="EDS42616.1"/>
    <property type="molecule type" value="Genomic_DNA"/>
</dbReference>
<protein>
    <submittedName>
        <fullName evidence="1 2">Uncharacterized protein</fullName>
    </submittedName>
</protein>
<dbReference type="HOGENOM" id="CLU_912918_0_0_1"/>
<dbReference type="Proteomes" id="UP000002320">
    <property type="component" value="Unassembled WGS sequence"/>
</dbReference>
<proteinExistence type="predicted"/>